<name>A0A0F8YDY6_9ZZZZ</name>
<evidence type="ECO:0000313" key="3">
    <source>
        <dbReference type="EMBL" id="KKK71880.1"/>
    </source>
</evidence>
<reference evidence="3" key="1">
    <citation type="journal article" date="2015" name="Nature">
        <title>Complex archaea that bridge the gap between prokaryotes and eukaryotes.</title>
        <authorList>
            <person name="Spang A."/>
            <person name="Saw J.H."/>
            <person name="Jorgensen S.L."/>
            <person name="Zaremba-Niedzwiedzka K."/>
            <person name="Martijn J."/>
            <person name="Lind A.E."/>
            <person name="van Eijk R."/>
            <person name="Schleper C."/>
            <person name="Guy L."/>
            <person name="Ettema T.J."/>
        </authorList>
    </citation>
    <scope>NUCLEOTIDE SEQUENCE</scope>
</reference>
<dbReference type="EMBL" id="LAZR01057532">
    <property type="protein sequence ID" value="KKK71880.1"/>
    <property type="molecule type" value="Genomic_DNA"/>
</dbReference>
<comment type="caution">
    <text evidence="3">The sequence shown here is derived from an EMBL/GenBank/DDBJ whole genome shotgun (WGS) entry which is preliminary data.</text>
</comment>
<protein>
    <submittedName>
        <fullName evidence="3">Uncharacterized protein</fullName>
    </submittedName>
</protein>
<sequence>MAKGKNSRRSKRKAAKKVQKKKGSKKKSPKKPAKVAAAPPAPDVARLQEIAKFAKQIETAENETSEAEAKFLKLKEATSAAKKAYESSVAILRATIRKFRGDSGPNLFNQTTTATDTKTGDTVQYEAEAWRDVSIGDLDISDNAVTKLAGHAKIGT</sequence>
<proteinExistence type="predicted"/>
<evidence type="ECO:0000256" key="1">
    <source>
        <dbReference type="SAM" id="Coils"/>
    </source>
</evidence>
<feature type="region of interest" description="Disordered" evidence="2">
    <location>
        <begin position="1"/>
        <end position="42"/>
    </location>
</feature>
<gene>
    <name evidence="3" type="ORF">LCGC14_2909480</name>
</gene>
<feature type="compositionally biased region" description="Basic residues" evidence="2">
    <location>
        <begin position="1"/>
        <end position="33"/>
    </location>
</feature>
<organism evidence="3">
    <name type="scientific">marine sediment metagenome</name>
    <dbReference type="NCBI Taxonomy" id="412755"/>
    <lineage>
        <taxon>unclassified sequences</taxon>
        <taxon>metagenomes</taxon>
        <taxon>ecological metagenomes</taxon>
    </lineage>
</organism>
<feature type="non-terminal residue" evidence="3">
    <location>
        <position position="156"/>
    </location>
</feature>
<keyword evidence="1" id="KW-0175">Coiled coil</keyword>
<feature type="coiled-coil region" evidence="1">
    <location>
        <begin position="50"/>
        <end position="77"/>
    </location>
</feature>
<dbReference type="AlphaFoldDB" id="A0A0F8YDY6"/>
<evidence type="ECO:0000256" key="2">
    <source>
        <dbReference type="SAM" id="MobiDB-lite"/>
    </source>
</evidence>
<accession>A0A0F8YDY6</accession>